<name>A0A1G7KTW1_9BACT</name>
<dbReference type="EMBL" id="LT629690">
    <property type="protein sequence ID" value="SDF40179.1"/>
    <property type="molecule type" value="Genomic_DNA"/>
</dbReference>
<dbReference type="OrthoDB" id="9780153at2"/>
<dbReference type="PROSITE" id="PS00622">
    <property type="entry name" value="HTH_LUXR_1"/>
    <property type="match status" value="1"/>
</dbReference>
<dbReference type="CDD" id="cd06170">
    <property type="entry name" value="LuxR_C_like"/>
    <property type="match status" value="1"/>
</dbReference>
<evidence type="ECO:0000259" key="5">
    <source>
        <dbReference type="PROSITE" id="PS50110"/>
    </source>
</evidence>
<dbReference type="InterPro" id="IPR001789">
    <property type="entry name" value="Sig_transdc_resp-reg_receiver"/>
</dbReference>
<dbReference type="GO" id="GO:0006355">
    <property type="term" value="P:regulation of DNA-templated transcription"/>
    <property type="evidence" value="ECO:0007669"/>
    <property type="project" value="InterPro"/>
</dbReference>
<evidence type="ECO:0000259" key="4">
    <source>
        <dbReference type="PROSITE" id="PS50043"/>
    </source>
</evidence>
<dbReference type="InterPro" id="IPR000792">
    <property type="entry name" value="Tscrpt_reg_LuxR_C"/>
</dbReference>
<dbReference type="InterPro" id="IPR011006">
    <property type="entry name" value="CheY-like_superfamily"/>
</dbReference>
<feature type="domain" description="HTH luxR-type" evidence="4">
    <location>
        <begin position="146"/>
        <end position="211"/>
    </location>
</feature>
<dbReference type="GO" id="GO:0003677">
    <property type="term" value="F:DNA binding"/>
    <property type="evidence" value="ECO:0007669"/>
    <property type="project" value="UniProtKB-KW"/>
</dbReference>
<gene>
    <name evidence="6" type="ORF">SAMN05444167_2292</name>
</gene>
<dbReference type="CDD" id="cd17535">
    <property type="entry name" value="REC_NarL-like"/>
    <property type="match status" value="1"/>
</dbReference>
<dbReference type="PROSITE" id="PS50043">
    <property type="entry name" value="HTH_LUXR_2"/>
    <property type="match status" value="1"/>
</dbReference>
<accession>A0A1G7KTW1</accession>
<dbReference type="InterPro" id="IPR058245">
    <property type="entry name" value="NreC/VraR/RcsB-like_REC"/>
</dbReference>
<dbReference type="InterPro" id="IPR039420">
    <property type="entry name" value="WalR-like"/>
</dbReference>
<evidence type="ECO:0000256" key="2">
    <source>
        <dbReference type="ARBA" id="ARBA00023125"/>
    </source>
</evidence>
<dbReference type="PANTHER" id="PTHR43214:SF43">
    <property type="entry name" value="TWO-COMPONENT RESPONSE REGULATOR"/>
    <property type="match status" value="1"/>
</dbReference>
<keyword evidence="2" id="KW-0238">DNA-binding</keyword>
<dbReference type="Pfam" id="PF00196">
    <property type="entry name" value="GerE"/>
    <property type="match status" value="1"/>
</dbReference>
<dbReference type="Gene3D" id="3.40.50.2300">
    <property type="match status" value="1"/>
</dbReference>
<dbReference type="GO" id="GO:0000160">
    <property type="term" value="P:phosphorelay signal transduction system"/>
    <property type="evidence" value="ECO:0007669"/>
    <property type="project" value="InterPro"/>
</dbReference>
<evidence type="ECO:0000313" key="7">
    <source>
        <dbReference type="Proteomes" id="UP000182427"/>
    </source>
</evidence>
<dbReference type="SUPFAM" id="SSF52172">
    <property type="entry name" value="CheY-like"/>
    <property type="match status" value="1"/>
</dbReference>
<dbReference type="InterPro" id="IPR016032">
    <property type="entry name" value="Sig_transdc_resp-reg_C-effctor"/>
</dbReference>
<dbReference type="AlphaFoldDB" id="A0A1G7KTW1"/>
<organism evidence="6 7">
    <name type="scientific">Terriglobus roseus</name>
    <dbReference type="NCBI Taxonomy" id="392734"/>
    <lineage>
        <taxon>Bacteria</taxon>
        <taxon>Pseudomonadati</taxon>
        <taxon>Acidobacteriota</taxon>
        <taxon>Terriglobia</taxon>
        <taxon>Terriglobales</taxon>
        <taxon>Acidobacteriaceae</taxon>
        <taxon>Terriglobus</taxon>
    </lineage>
</organism>
<reference evidence="6 7" key="1">
    <citation type="submission" date="2016-10" db="EMBL/GenBank/DDBJ databases">
        <authorList>
            <person name="de Groot N.N."/>
        </authorList>
    </citation>
    <scope>NUCLEOTIDE SEQUENCE [LARGE SCALE GENOMIC DNA]</scope>
    <source>
        <strain evidence="6 7">GAS232</strain>
    </source>
</reference>
<evidence type="ECO:0000313" key="6">
    <source>
        <dbReference type="EMBL" id="SDF40179.1"/>
    </source>
</evidence>
<keyword evidence="1 3" id="KW-0597">Phosphoprotein</keyword>
<feature type="domain" description="Response regulatory" evidence="5">
    <location>
        <begin position="6"/>
        <end position="122"/>
    </location>
</feature>
<evidence type="ECO:0000256" key="3">
    <source>
        <dbReference type="PROSITE-ProRule" id="PRU00169"/>
    </source>
</evidence>
<dbReference type="RefSeq" id="WP_083345254.1">
    <property type="nucleotide sequence ID" value="NZ_LT629690.1"/>
</dbReference>
<dbReference type="PANTHER" id="PTHR43214">
    <property type="entry name" value="TWO-COMPONENT RESPONSE REGULATOR"/>
    <property type="match status" value="1"/>
</dbReference>
<dbReference type="SMART" id="SM00421">
    <property type="entry name" value="HTH_LUXR"/>
    <property type="match status" value="1"/>
</dbReference>
<protein>
    <submittedName>
        <fullName evidence="6">Two component transcriptional regulator, LuxR family</fullName>
    </submittedName>
</protein>
<evidence type="ECO:0000256" key="1">
    <source>
        <dbReference type="ARBA" id="ARBA00022553"/>
    </source>
</evidence>
<dbReference type="Proteomes" id="UP000182427">
    <property type="component" value="Chromosome I"/>
</dbReference>
<dbReference type="Pfam" id="PF00072">
    <property type="entry name" value="Response_reg"/>
    <property type="match status" value="1"/>
</dbReference>
<dbReference type="PRINTS" id="PR00038">
    <property type="entry name" value="HTHLUXR"/>
</dbReference>
<keyword evidence="7" id="KW-1185">Reference proteome</keyword>
<proteinExistence type="predicted"/>
<dbReference type="SMART" id="SM00448">
    <property type="entry name" value="REC"/>
    <property type="match status" value="1"/>
</dbReference>
<dbReference type="SUPFAM" id="SSF46894">
    <property type="entry name" value="C-terminal effector domain of the bipartite response regulators"/>
    <property type="match status" value="1"/>
</dbReference>
<feature type="modified residue" description="4-aspartylphosphate" evidence="3">
    <location>
        <position position="57"/>
    </location>
</feature>
<dbReference type="PROSITE" id="PS50110">
    <property type="entry name" value="RESPONSE_REGULATORY"/>
    <property type="match status" value="1"/>
</dbReference>
<sequence>MSVSVRVVLADDHPIVRTGLRLGLEATSGIEVVGEASDGESALSQIQALSPDVAILDIDMPKLDGLGVARQIRSLGLQVKIILLTLHSEAIYLRAAFDAGAHGYILKDSGSEDIVTAIRTVLSGQRYIGPSMTEQLISLQTGEETIDKLMAKLTPAERNVMRLIAEGKASKEIGDELGIHYRTVDNHRTNICRKLKIEGANSLLRFALQHKAEF</sequence>